<dbReference type="AlphaFoldDB" id="A0A4V3RBZ0"/>
<dbReference type="GO" id="GO:0120147">
    <property type="term" value="F:formylglycine-generating oxidase activity"/>
    <property type="evidence" value="ECO:0007669"/>
    <property type="project" value="TreeGrafter"/>
</dbReference>
<dbReference type="SUPFAM" id="SSF56436">
    <property type="entry name" value="C-type lectin-like"/>
    <property type="match status" value="1"/>
</dbReference>
<sequence length="282" mass="31827">MKRRVKALTVVLAICLITVFIRCQSNETPIQQLVVALNGDSIEMVFVKGGTFMMGCTDEQGCDCEDNEKPVRKESVSDFYIGKYEVTQRLWRAVMDTDSILPFNGGCEDCPMENVSWKNAQEFIGRLNAMTGKTFRLPTEAEWEYAARGGHKSKHYKYSGSNQVSEVAWYVGNSSGGQYGEAGTTRPVGLKRSNELGLYDMSGNVWEWCGDLYTKEYKQGGKSVHPGWPFEGTYLFFRRILRGGSWGGTAKGCRVSYIDYDIENYSDEYGGFRLVMELNFSK</sequence>
<dbReference type="EMBL" id="SRYZ01000016">
    <property type="protein sequence ID" value="TGY06490.1"/>
    <property type="molecule type" value="Genomic_DNA"/>
</dbReference>
<comment type="caution">
    <text evidence="3">The sequence shown here is derived from an EMBL/GenBank/DDBJ whole genome shotgun (WGS) entry which is preliminary data.</text>
</comment>
<organism evidence="3 4">
    <name type="scientific">Bacteroides muris</name>
    <name type="common">ex Afrizal et al. 2022</name>
    <dbReference type="NCBI Taxonomy" id="2516960"/>
    <lineage>
        <taxon>Bacteria</taxon>
        <taxon>Pseudomonadati</taxon>
        <taxon>Bacteroidota</taxon>
        <taxon>Bacteroidia</taxon>
        <taxon>Bacteroidales</taxon>
        <taxon>Bacteroidaceae</taxon>
        <taxon>Bacteroides</taxon>
    </lineage>
</organism>
<dbReference type="InterPro" id="IPR051043">
    <property type="entry name" value="Sulfatase_Mod_Factor_Kinase"/>
</dbReference>
<dbReference type="Gene3D" id="3.90.1580.10">
    <property type="entry name" value="paralog of FGE (formylglycine-generating enzyme)"/>
    <property type="match status" value="1"/>
</dbReference>
<dbReference type="Proteomes" id="UP000310532">
    <property type="component" value="Unassembled WGS sequence"/>
</dbReference>
<dbReference type="InterPro" id="IPR016187">
    <property type="entry name" value="CTDL_fold"/>
</dbReference>
<keyword evidence="4" id="KW-1185">Reference proteome</keyword>
<dbReference type="Pfam" id="PF03781">
    <property type="entry name" value="FGE-sulfatase"/>
    <property type="match status" value="1"/>
</dbReference>
<feature type="domain" description="Sulfatase-modifying factor enzyme-like" evidence="2">
    <location>
        <begin position="43"/>
        <end position="275"/>
    </location>
</feature>
<keyword evidence="1" id="KW-0732">Signal</keyword>
<name>A0A4V3RBZ0_9BACE</name>
<evidence type="ECO:0000259" key="2">
    <source>
        <dbReference type="Pfam" id="PF03781"/>
    </source>
</evidence>
<evidence type="ECO:0000256" key="1">
    <source>
        <dbReference type="SAM" id="SignalP"/>
    </source>
</evidence>
<dbReference type="PANTHER" id="PTHR23150">
    <property type="entry name" value="SULFATASE MODIFYING FACTOR 1, 2"/>
    <property type="match status" value="1"/>
</dbReference>
<feature type="chain" id="PRO_5020355321" evidence="1">
    <location>
        <begin position="26"/>
        <end position="282"/>
    </location>
</feature>
<reference evidence="3 4" key="1">
    <citation type="submission" date="2019-04" db="EMBL/GenBank/DDBJ databases">
        <title>Microbes associate with the intestines of laboratory mice.</title>
        <authorList>
            <person name="Navarre W."/>
            <person name="Wong E."/>
            <person name="Huang K."/>
            <person name="Tropini C."/>
            <person name="Ng K."/>
            <person name="Yu B."/>
        </authorList>
    </citation>
    <scope>NUCLEOTIDE SEQUENCE [LARGE SCALE GENOMIC DNA]</scope>
    <source>
        <strain evidence="3 4">NM69_E16B</strain>
    </source>
</reference>
<dbReference type="RefSeq" id="WP_136010077.1">
    <property type="nucleotide sequence ID" value="NZ_SRYZ01000016.1"/>
</dbReference>
<proteinExistence type="predicted"/>
<protein>
    <submittedName>
        <fullName evidence="3">Formylglycine-generating enzyme family protein</fullName>
    </submittedName>
</protein>
<dbReference type="InterPro" id="IPR042095">
    <property type="entry name" value="SUMF_sf"/>
</dbReference>
<evidence type="ECO:0000313" key="3">
    <source>
        <dbReference type="EMBL" id="TGY06490.1"/>
    </source>
</evidence>
<evidence type="ECO:0000313" key="4">
    <source>
        <dbReference type="Proteomes" id="UP000310532"/>
    </source>
</evidence>
<dbReference type="InterPro" id="IPR005532">
    <property type="entry name" value="SUMF_dom"/>
</dbReference>
<dbReference type="PANTHER" id="PTHR23150:SF19">
    <property type="entry name" value="FORMYLGLYCINE-GENERATING ENZYME"/>
    <property type="match status" value="1"/>
</dbReference>
<feature type="signal peptide" evidence="1">
    <location>
        <begin position="1"/>
        <end position="25"/>
    </location>
</feature>
<gene>
    <name evidence="3" type="ORF">E5355_08910</name>
</gene>
<accession>A0A4V3RBZ0</accession>